<organism evidence="1 2">
    <name type="scientific">Plasmodium yoelii yoelii</name>
    <dbReference type="NCBI Taxonomy" id="73239"/>
    <lineage>
        <taxon>Eukaryota</taxon>
        <taxon>Sar</taxon>
        <taxon>Alveolata</taxon>
        <taxon>Apicomplexa</taxon>
        <taxon>Aconoidasida</taxon>
        <taxon>Haemosporida</taxon>
        <taxon>Plasmodiidae</taxon>
        <taxon>Plasmodium</taxon>
        <taxon>Plasmodium (Vinckeia)</taxon>
    </lineage>
</organism>
<dbReference type="AlphaFoldDB" id="A0AAE9WIZ4"/>
<dbReference type="EMBL" id="CP115526">
    <property type="protein sequence ID" value="WBY54753.1"/>
    <property type="molecule type" value="Genomic_DNA"/>
</dbReference>
<protein>
    <submittedName>
        <fullName evidence="1">Uncharacterized protein</fullName>
    </submittedName>
</protein>
<gene>
    <name evidence="1" type="ORF">Py17XNL_000202665</name>
</gene>
<reference evidence="1" key="1">
    <citation type="submission" date="2023-01" db="EMBL/GenBank/DDBJ databases">
        <title>Long-Read Genome Assembly and Gene Model Annotations for the Rodent Malaria Parasite Plasmodium yoelii 17XNL.</title>
        <authorList>
            <person name="Mitchell G.J."/>
            <person name="Sebastian A."/>
            <person name="Albert I."/>
            <person name="Lindner S.E."/>
        </authorList>
    </citation>
    <scope>NUCLEOTIDE SEQUENCE</scope>
    <source>
        <strain evidence="1">17XNL clone 1.1</strain>
    </source>
</reference>
<accession>A0AAE9WIZ4</accession>
<evidence type="ECO:0000313" key="2">
    <source>
        <dbReference type="Proteomes" id="UP001054126"/>
    </source>
</evidence>
<name>A0AAE9WIZ4_PLAYO</name>
<sequence length="72" mass="8184">MTIYGPFCNNILIICNNLLYINFESDYPSRVCMLSFICLRYVRNKSGNVDISIAITTYAKGSGLFLFKSTIK</sequence>
<dbReference type="Proteomes" id="UP001054126">
    <property type="component" value="Chromosome 2"/>
</dbReference>
<proteinExistence type="predicted"/>
<evidence type="ECO:0000313" key="1">
    <source>
        <dbReference type="EMBL" id="WBY54753.1"/>
    </source>
</evidence>